<organism evidence="2 3">
    <name type="scientific">Paenibacillus vulneris</name>
    <dbReference type="NCBI Taxonomy" id="1133364"/>
    <lineage>
        <taxon>Bacteria</taxon>
        <taxon>Bacillati</taxon>
        <taxon>Bacillota</taxon>
        <taxon>Bacilli</taxon>
        <taxon>Bacillales</taxon>
        <taxon>Paenibacillaceae</taxon>
        <taxon>Paenibacillus</taxon>
    </lineage>
</organism>
<reference evidence="3" key="1">
    <citation type="journal article" date="2019" name="Int. J. Syst. Evol. Microbiol.">
        <title>The Global Catalogue of Microorganisms (GCM) 10K type strain sequencing project: providing services to taxonomists for standard genome sequencing and annotation.</title>
        <authorList>
            <consortium name="The Broad Institute Genomics Platform"/>
            <consortium name="The Broad Institute Genome Sequencing Center for Infectious Disease"/>
            <person name="Wu L."/>
            <person name="Ma J."/>
        </authorList>
    </citation>
    <scope>NUCLEOTIDE SEQUENCE [LARGE SCALE GENOMIC DNA]</scope>
    <source>
        <strain evidence="3">CCUG 53270</strain>
    </source>
</reference>
<dbReference type="Proteomes" id="UP001597180">
    <property type="component" value="Unassembled WGS sequence"/>
</dbReference>
<comment type="caution">
    <text evidence="2">The sequence shown here is derived from an EMBL/GenBank/DDBJ whole genome shotgun (WGS) entry which is preliminary data.</text>
</comment>
<evidence type="ECO:0000313" key="3">
    <source>
        <dbReference type="Proteomes" id="UP001597180"/>
    </source>
</evidence>
<keyword evidence="1" id="KW-1133">Transmembrane helix</keyword>
<protein>
    <recommendedName>
        <fullName evidence="4">ABC transporter permease</fullName>
    </recommendedName>
</protein>
<accession>A0ABW3UN41</accession>
<evidence type="ECO:0000313" key="2">
    <source>
        <dbReference type="EMBL" id="MFD1221311.1"/>
    </source>
</evidence>
<keyword evidence="1" id="KW-0472">Membrane</keyword>
<keyword evidence="1" id="KW-0812">Transmembrane</keyword>
<dbReference type="RefSeq" id="WP_345589866.1">
    <property type="nucleotide sequence ID" value="NZ_BAABJG010000021.1"/>
</dbReference>
<feature type="transmembrane region" description="Helical" evidence="1">
    <location>
        <begin position="489"/>
        <end position="510"/>
    </location>
</feature>
<proteinExistence type="predicted"/>
<feature type="transmembrane region" description="Helical" evidence="1">
    <location>
        <begin position="54"/>
        <end position="75"/>
    </location>
</feature>
<feature type="transmembrane region" description="Helical" evidence="1">
    <location>
        <begin position="417"/>
        <end position="442"/>
    </location>
</feature>
<dbReference type="EMBL" id="JBHTLU010000015">
    <property type="protein sequence ID" value="MFD1221311.1"/>
    <property type="molecule type" value="Genomic_DNA"/>
</dbReference>
<evidence type="ECO:0008006" key="4">
    <source>
        <dbReference type="Google" id="ProtNLM"/>
    </source>
</evidence>
<feature type="transmembrane region" description="Helical" evidence="1">
    <location>
        <begin position="216"/>
        <end position="241"/>
    </location>
</feature>
<sequence length="530" mass="59846">MKIIKLLADMETSRFGSFMLGTRRSNYKWIGLGMLVLLAVSIVLMRGFTTVNGLLSTAVLNVFTVMIFFVLIDGIHLSTKQERAWWLLLPHPRLTLVLGKALALWRIGMQLFLYFVLIRMAQYALLLGLHQIEAAAWTDVLLTLGAGALLLIAALPVIVSLGILVSVFPLWWVRSLVILVMMYLFTLSLIFTFMAGDTGFASTTLTPLSVSRFAGIALLIGWPFSILCLGFTATVGMRYLVKASSWTGSAAVRRHPERQAALPVTRSRPSVSRNSNPFWSLVAMERRRYLWFGLQNHRQGKTIAGVLMMVIAFIAYQNAGEVFELVSFFSLVFIGFYMFTIIYYFNRQTEFMKGTASWWVAMPHSRRLLLGSRAMAYLSVVLPYLAVLLLSTVIGTAVRQWIDPMPKEELKVALSYFSHYALVFIPLIILYIIALQGFPAFLKRSWQMIFTAPLYGGYILSFQLANAVIMPHRLDGATFRSGPAPDFGYHLLLIYGIAVPYALFCFWLGCKYMNRYALARDTIWLGKLNK</sequence>
<feature type="transmembrane region" description="Helical" evidence="1">
    <location>
        <begin position="176"/>
        <end position="196"/>
    </location>
</feature>
<feature type="transmembrane region" description="Helical" evidence="1">
    <location>
        <begin position="449"/>
        <end position="469"/>
    </location>
</feature>
<gene>
    <name evidence="2" type="ORF">ACFQ4B_14390</name>
</gene>
<feature type="transmembrane region" description="Helical" evidence="1">
    <location>
        <begin position="140"/>
        <end position="164"/>
    </location>
</feature>
<feature type="transmembrane region" description="Helical" evidence="1">
    <location>
        <begin position="325"/>
        <end position="345"/>
    </location>
</feature>
<evidence type="ECO:0000256" key="1">
    <source>
        <dbReference type="SAM" id="Phobius"/>
    </source>
</evidence>
<feature type="transmembrane region" description="Helical" evidence="1">
    <location>
        <begin position="302"/>
        <end position="319"/>
    </location>
</feature>
<name>A0ABW3UN41_9BACL</name>
<feature type="transmembrane region" description="Helical" evidence="1">
    <location>
        <begin position="96"/>
        <end position="120"/>
    </location>
</feature>
<feature type="transmembrane region" description="Helical" evidence="1">
    <location>
        <begin position="29"/>
        <end position="48"/>
    </location>
</feature>
<keyword evidence="3" id="KW-1185">Reference proteome</keyword>
<feature type="transmembrane region" description="Helical" evidence="1">
    <location>
        <begin position="374"/>
        <end position="397"/>
    </location>
</feature>